<protein>
    <submittedName>
        <fullName evidence="2">Uncharacterized protein</fullName>
    </submittedName>
</protein>
<comment type="caution">
    <text evidence="2">The sequence shown here is derived from an EMBL/GenBank/DDBJ whole genome shotgun (WGS) entry which is preliminary data.</text>
</comment>
<sequence length="165" mass="17203">MTGTAFTVWPERLSLAPIREPARAPRSVSLAFSALVVALLAGVAEAIAQAALLLESSGAELGDIATALLMRGAIYLVVLAVAIRMTHGDRWARVALTFGIGVLGLASLLVEPIRAVLSADDLGTLFDDVTASGVGIAIFRAGHVAAVLVAIPAMYHRTARPYFRA</sequence>
<keyword evidence="3" id="KW-1185">Reference proteome</keyword>
<evidence type="ECO:0000313" key="2">
    <source>
        <dbReference type="EMBL" id="MBP2187796.1"/>
    </source>
</evidence>
<feature type="transmembrane region" description="Helical" evidence="1">
    <location>
        <begin position="64"/>
        <end position="83"/>
    </location>
</feature>
<feature type="transmembrane region" description="Helical" evidence="1">
    <location>
        <begin position="28"/>
        <end position="52"/>
    </location>
</feature>
<keyword evidence="1" id="KW-1133">Transmembrane helix</keyword>
<name>A0ABS4QAS8_9NOCA</name>
<dbReference type="EMBL" id="JAGGMR010000001">
    <property type="protein sequence ID" value="MBP2187796.1"/>
    <property type="molecule type" value="Genomic_DNA"/>
</dbReference>
<evidence type="ECO:0000313" key="3">
    <source>
        <dbReference type="Proteomes" id="UP001519325"/>
    </source>
</evidence>
<feature type="transmembrane region" description="Helical" evidence="1">
    <location>
        <begin position="95"/>
        <end position="117"/>
    </location>
</feature>
<reference evidence="2 3" key="1">
    <citation type="submission" date="2021-03" db="EMBL/GenBank/DDBJ databases">
        <title>Sequencing the genomes of 1000 actinobacteria strains.</title>
        <authorList>
            <person name="Klenk H.-P."/>
        </authorList>
    </citation>
    <scope>NUCLEOTIDE SEQUENCE [LARGE SCALE GENOMIC DNA]</scope>
    <source>
        <strain evidence="2 3">DSM 45516</strain>
    </source>
</reference>
<evidence type="ECO:0000256" key="1">
    <source>
        <dbReference type="SAM" id="Phobius"/>
    </source>
</evidence>
<gene>
    <name evidence="2" type="ORF">BJ987_000697</name>
</gene>
<dbReference type="RefSeq" id="WP_209884635.1">
    <property type="nucleotide sequence ID" value="NZ_JAGGMR010000001.1"/>
</dbReference>
<dbReference type="Proteomes" id="UP001519325">
    <property type="component" value="Unassembled WGS sequence"/>
</dbReference>
<keyword evidence="1" id="KW-0472">Membrane</keyword>
<organism evidence="2 3">
    <name type="scientific">Nocardia goodfellowii</name>
    <dbReference type="NCBI Taxonomy" id="882446"/>
    <lineage>
        <taxon>Bacteria</taxon>
        <taxon>Bacillati</taxon>
        <taxon>Actinomycetota</taxon>
        <taxon>Actinomycetes</taxon>
        <taxon>Mycobacteriales</taxon>
        <taxon>Nocardiaceae</taxon>
        <taxon>Nocardia</taxon>
    </lineage>
</organism>
<keyword evidence="1" id="KW-0812">Transmembrane</keyword>
<feature type="transmembrane region" description="Helical" evidence="1">
    <location>
        <begin position="129"/>
        <end position="155"/>
    </location>
</feature>
<proteinExistence type="predicted"/>
<accession>A0ABS4QAS8</accession>